<reference evidence="8" key="1">
    <citation type="submission" date="2022-01" db="EMBL/GenBank/DDBJ databases">
        <title>Genome Sequence Resource for Two Populations of Ditylenchus destructor, the Migratory Endoparasitic Phytonematode.</title>
        <authorList>
            <person name="Zhang H."/>
            <person name="Lin R."/>
            <person name="Xie B."/>
        </authorList>
    </citation>
    <scope>NUCLEOTIDE SEQUENCE</scope>
    <source>
        <strain evidence="8">BazhouSP</strain>
    </source>
</reference>
<keyword evidence="4" id="KW-0732">Signal</keyword>
<dbReference type="SUPFAM" id="SSF56801">
    <property type="entry name" value="Acetyl-CoA synthetase-like"/>
    <property type="match status" value="1"/>
</dbReference>
<dbReference type="InterPro" id="IPR025110">
    <property type="entry name" value="AMP-bd_C"/>
</dbReference>
<feature type="domain" description="AMP-binding enzyme C-terminal" evidence="7">
    <location>
        <begin position="432"/>
        <end position="469"/>
    </location>
</feature>
<evidence type="ECO:0000256" key="1">
    <source>
        <dbReference type="ARBA" id="ARBA00004275"/>
    </source>
</evidence>
<dbReference type="Proteomes" id="UP001201812">
    <property type="component" value="Unassembled WGS sequence"/>
</dbReference>
<sequence>MAQNYGNPVPELFHLQILRSADEYGKAPALTDAETGEVIEYTTLKNRSIVLAQKLKAEYGLQKGDMLLCFMANGIDYPVIFLAGALIGCPLTGISPDFSKDEVLFYIEKTHAKAIFTTSELIDNVVQKSADLEIPLFVLGKLAGQMGIDLEKIFEEANDNISNNSEFLSMSSDICIDDVLLTPLSGGTTGTPKCVMLTHRNFDAATRILKGQLFDELSERGGHRTTIALLPFYHASGFWALCYCLLAGHHSVVMRKFQAPLFLSSIEDYKIDTLNVVPSIITFLLKNYEHVRRFDLTSVTTVLCGSAPMGLRYGMTEVVVLSHMTPIDLPLSNEKHLSSCGKLLPGFECKIIDTETGKEITESGAQGELWLKSDCVMKGYLSDEKETRAALDSDGWLHTGDVVSRDADGFYYVVGRLRNMIKVNGVQVSPAELESILLSHEDVLEAAVIGIPDESRGEVPKAFLVLKVDRQRLVSPAAAFMLSNPETMINFIFLLFVVSFSFAESLKIDDKWDMNLEVIKHQSCSFKPGKSKWERKLEFESGSDKSGPKLVERPNEPNCYSIGGRVTVYSEFKGDFSVYFELRSSANKKQVPESCSNQLPDGCGGFGSCLYCDACQTLNATKGVKAQLLLNGNPISCGDGLKPGTYDNLQLVFCLPETDDILKSQGLTTDTFKSLIQSEDAQNLRTLGIFATIYVFDTDVRKLMQTQIKVENVYRKSMRSLFRDEPLPSDVYYSLPFNQLIKEQRIFVACHKIYGNIKIKPSS</sequence>
<keyword evidence="5" id="KW-0576">Peroxisome</keyword>
<evidence type="ECO:0000256" key="2">
    <source>
        <dbReference type="ARBA" id="ARBA00006432"/>
    </source>
</evidence>
<evidence type="ECO:0000259" key="6">
    <source>
        <dbReference type="Pfam" id="PF00501"/>
    </source>
</evidence>
<dbReference type="Pfam" id="PF00501">
    <property type="entry name" value="AMP-binding"/>
    <property type="match status" value="1"/>
</dbReference>
<dbReference type="EMBL" id="JAKKPZ010000031">
    <property type="protein sequence ID" value="KAI1709298.1"/>
    <property type="molecule type" value="Genomic_DNA"/>
</dbReference>
<comment type="caution">
    <text evidence="8">The sequence shown here is derived from an EMBL/GenBank/DDBJ whole genome shotgun (WGS) entry which is preliminary data.</text>
</comment>
<dbReference type="Pfam" id="PF13193">
    <property type="entry name" value="AMP-binding_C"/>
    <property type="match status" value="1"/>
</dbReference>
<evidence type="ECO:0000256" key="4">
    <source>
        <dbReference type="ARBA" id="ARBA00022729"/>
    </source>
</evidence>
<comment type="similarity">
    <text evidence="2">Belongs to the ATP-dependent AMP-binding enzyme family.</text>
</comment>
<keyword evidence="3" id="KW-0436">Ligase</keyword>
<evidence type="ECO:0000313" key="8">
    <source>
        <dbReference type="EMBL" id="KAI1709298.1"/>
    </source>
</evidence>
<name>A0AAD4R4N2_9BILA</name>
<protein>
    <submittedName>
        <fullName evidence="8">AMP-binding enzyme domain-containing protein</fullName>
    </submittedName>
</protein>
<dbReference type="SUPFAM" id="SSF63707">
    <property type="entry name" value="Ganglioside M2 (gm2) activator"/>
    <property type="match status" value="1"/>
</dbReference>
<dbReference type="InterPro" id="IPR036846">
    <property type="entry name" value="GM2-AP_sf"/>
</dbReference>
<accession>A0AAD4R4N2</accession>
<evidence type="ECO:0000256" key="3">
    <source>
        <dbReference type="ARBA" id="ARBA00022598"/>
    </source>
</evidence>
<dbReference type="GO" id="GO:0005777">
    <property type="term" value="C:peroxisome"/>
    <property type="evidence" value="ECO:0007669"/>
    <property type="project" value="UniProtKB-SubCell"/>
</dbReference>
<evidence type="ECO:0000313" key="9">
    <source>
        <dbReference type="Proteomes" id="UP001201812"/>
    </source>
</evidence>
<evidence type="ECO:0000256" key="5">
    <source>
        <dbReference type="ARBA" id="ARBA00023140"/>
    </source>
</evidence>
<keyword evidence="9" id="KW-1185">Reference proteome</keyword>
<dbReference type="PANTHER" id="PTHR24096">
    <property type="entry name" value="LONG-CHAIN-FATTY-ACID--COA LIGASE"/>
    <property type="match status" value="1"/>
</dbReference>
<evidence type="ECO:0000259" key="7">
    <source>
        <dbReference type="Pfam" id="PF13193"/>
    </source>
</evidence>
<dbReference type="InterPro" id="IPR000873">
    <property type="entry name" value="AMP-dep_synth/lig_dom"/>
</dbReference>
<organism evidence="8 9">
    <name type="scientific">Ditylenchus destructor</name>
    <dbReference type="NCBI Taxonomy" id="166010"/>
    <lineage>
        <taxon>Eukaryota</taxon>
        <taxon>Metazoa</taxon>
        <taxon>Ecdysozoa</taxon>
        <taxon>Nematoda</taxon>
        <taxon>Chromadorea</taxon>
        <taxon>Rhabditida</taxon>
        <taxon>Tylenchina</taxon>
        <taxon>Tylenchomorpha</taxon>
        <taxon>Sphaerularioidea</taxon>
        <taxon>Anguinidae</taxon>
        <taxon>Anguininae</taxon>
        <taxon>Ditylenchus</taxon>
    </lineage>
</organism>
<gene>
    <name evidence="8" type="ORF">DdX_11370</name>
</gene>
<dbReference type="InterPro" id="IPR042099">
    <property type="entry name" value="ANL_N_sf"/>
</dbReference>
<dbReference type="InterPro" id="IPR045851">
    <property type="entry name" value="AMP-bd_C_sf"/>
</dbReference>
<dbReference type="GO" id="GO:0016405">
    <property type="term" value="F:CoA-ligase activity"/>
    <property type="evidence" value="ECO:0007669"/>
    <property type="project" value="TreeGrafter"/>
</dbReference>
<feature type="domain" description="AMP-dependent synthetase/ligase" evidence="6">
    <location>
        <begin position="19"/>
        <end position="381"/>
    </location>
</feature>
<dbReference type="Gene3D" id="3.30.300.30">
    <property type="match status" value="1"/>
</dbReference>
<comment type="subcellular location">
    <subcellularLocation>
        <location evidence="1">Peroxisome</location>
    </subcellularLocation>
</comment>
<dbReference type="PANTHER" id="PTHR24096:SF149">
    <property type="entry name" value="AMP-BINDING DOMAIN-CONTAINING PROTEIN-RELATED"/>
    <property type="match status" value="1"/>
</dbReference>
<dbReference type="AlphaFoldDB" id="A0AAD4R4N2"/>
<proteinExistence type="inferred from homology"/>
<dbReference type="Gene3D" id="3.40.50.12780">
    <property type="entry name" value="N-terminal domain of ligase-like"/>
    <property type="match status" value="1"/>
</dbReference>